<dbReference type="InterPro" id="IPR054712">
    <property type="entry name" value="Cas3-like_dom"/>
</dbReference>
<dbReference type="Proteomes" id="UP000199608">
    <property type="component" value="Unassembled WGS sequence"/>
</dbReference>
<keyword evidence="4" id="KW-0479">Metal-binding</keyword>
<dbReference type="GO" id="GO:0051607">
    <property type="term" value="P:defense response to virus"/>
    <property type="evidence" value="ECO:0007669"/>
    <property type="project" value="UniProtKB-KW"/>
</dbReference>
<dbReference type="InterPro" id="IPR027417">
    <property type="entry name" value="P-loop_NTPase"/>
</dbReference>
<dbReference type="SUPFAM" id="SSF52540">
    <property type="entry name" value="P-loop containing nucleoside triphosphate hydrolases"/>
    <property type="match status" value="1"/>
</dbReference>
<evidence type="ECO:0000256" key="2">
    <source>
        <dbReference type="ARBA" id="ARBA00009046"/>
    </source>
</evidence>
<evidence type="ECO:0000313" key="12">
    <source>
        <dbReference type="EMBL" id="SDU06424.1"/>
    </source>
</evidence>
<keyword evidence="7 12" id="KW-0347">Helicase</keyword>
<dbReference type="SMART" id="SM00490">
    <property type="entry name" value="HELICc"/>
    <property type="match status" value="1"/>
</dbReference>
<gene>
    <name evidence="12" type="ORF">SAMN04487931_104143</name>
</gene>
<comment type="similarity">
    <text evidence="2">In the central section; belongs to the CRISPR-associated helicase Cas3 family.</text>
</comment>
<dbReference type="SUPFAM" id="SSF109604">
    <property type="entry name" value="HD-domain/PDEase-like"/>
    <property type="match status" value="1"/>
</dbReference>
<organism evidence="12 13">
    <name type="scientific">Desulfobacula phenolica</name>
    <dbReference type="NCBI Taxonomy" id="90732"/>
    <lineage>
        <taxon>Bacteria</taxon>
        <taxon>Pseudomonadati</taxon>
        <taxon>Thermodesulfobacteriota</taxon>
        <taxon>Desulfobacteria</taxon>
        <taxon>Desulfobacterales</taxon>
        <taxon>Desulfobacteraceae</taxon>
        <taxon>Desulfobacula</taxon>
    </lineage>
</organism>
<accession>A0A1H2FGD2</accession>
<keyword evidence="8" id="KW-0067">ATP-binding</keyword>
<protein>
    <submittedName>
        <fullName evidence="12">CRISPR-associated endonuclease/helicase Cas3</fullName>
    </submittedName>
</protein>
<evidence type="ECO:0000256" key="9">
    <source>
        <dbReference type="ARBA" id="ARBA00023118"/>
    </source>
</evidence>
<keyword evidence="6" id="KW-0378">Hydrolase</keyword>
<dbReference type="AlphaFoldDB" id="A0A1H2FGD2"/>
<proteinExistence type="inferred from homology"/>
<evidence type="ECO:0000256" key="10">
    <source>
        <dbReference type="ARBA" id="ARBA00038437"/>
    </source>
</evidence>
<dbReference type="Pfam" id="PF00270">
    <property type="entry name" value="DEAD"/>
    <property type="match status" value="1"/>
</dbReference>
<keyword evidence="9" id="KW-0051">Antiviral defense</keyword>
<dbReference type="PANTHER" id="PTHR47959:SF16">
    <property type="entry name" value="CRISPR-ASSOCIATED NUCLEASE_HELICASE CAS3-RELATED"/>
    <property type="match status" value="1"/>
</dbReference>
<dbReference type="InterPro" id="IPR038257">
    <property type="entry name" value="CRISPR-assoc_Cas3_HD_sf"/>
</dbReference>
<dbReference type="GO" id="GO:0004519">
    <property type="term" value="F:endonuclease activity"/>
    <property type="evidence" value="ECO:0007669"/>
    <property type="project" value="UniProtKB-KW"/>
</dbReference>
<keyword evidence="3" id="KW-0540">Nuclease</keyword>
<evidence type="ECO:0000256" key="3">
    <source>
        <dbReference type="ARBA" id="ARBA00022722"/>
    </source>
</evidence>
<sequence length="719" mass="81720">MDVCDHIKAKGAPEFTTLYAHLCHVKSAIKVFAGYLNFDVETAKLGAVFHDIGKASPIFQERLVSKYKTGQSTFRHEIASCFFLSLVEKTYHPQLIEMIIAHHKSIENDKGLKGILDLEENEDDIFEFHIEHWDVWKLDALKILAGFGINSRDIGYDEAKENYFKVLEYCENTIMNNGYSEWRGLLMSADHFASALSSAAPDYLPHTFKKPILEFYNRTSQLYPLSLKKASSNRPHTMVVACTGMGKTDYLFRRCRGRVFYTLPFQASINAMFKRVKTDLIKLNPNLDIRVLHSSSKISSGAESHEDMLLQRLVGSSVKVLTPYQLASIIFATRGFESMIEDLKGCDVILDEIHTYDNVSKSIVLKIVEVLNHIGCRIHIGTATMSSSLYNEIIDLLGRDFVSEISLDSIELEKLDRHILHKIGSWDDAHAVIKEAIKKNNKILLVCNRVDSAQEMFEIVKEAFSDIPLLLIHSRFKRGDRRDKEASLLGLDSQGNTTFEFNTSSNACIVVSTQVVEVSLDISFDLMITETAPIDSLIQRFGRINRKRTPATIGTYKPVYVIAPPEDEKAARPYELEILRKSYAVLDHDQVLHESDYQEKINCVYPDLSYTSIENHTAYKGNGRWNVPMLTHRDRSILLELLEVDSVNCIVDSDCQAYEQAGFEDQMMLEIPVRYYAVKNYFQLNFGSNPFVIPDSGYSRETGLDLAKANDRKADLNFL</sequence>
<dbReference type="EMBL" id="FNLL01000004">
    <property type="protein sequence ID" value="SDU06424.1"/>
    <property type="molecule type" value="Genomic_DNA"/>
</dbReference>
<keyword evidence="5" id="KW-0547">Nucleotide-binding</keyword>
<comment type="similarity">
    <text evidence="1">In the N-terminal section; belongs to the CRISPR-associated nuclease Cas3-HD family.</text>
</comment>
<dbReference type="GO" id="GO:0005829">
    <property type="term" value="C:cytosol"/>
    <property type="evidence" value="ECO:0007669"/>
    <property type="project" value="TreeGrafter"/>
</dbReference>
<dbReference type="NCBIfam" id="TIGR01596">
    <property type="entry name" value="cas3_HD"/>
    <property type="match status" value="1"/>
</dbReference>
<keyword evidence="12" id="KW-0255">Endonuclease</keyword>
<evidence type="ECO:0000259" key="11">
    <source>
        <dbReference type="PROSITE" id="PS51643"/>
    </source>
</evidence>
<dbReference type="PROSITE" id="PS51643">
    <property type="entry name" value="HD_CAS3"/>
    <property type="match status" value="1"/>
</dbReference>
<dbReference type="Gene3D" id="1.10.3210.30">
    <property type="match status" value="1"/>
</dbReference>
<dbReference type="Pfam" id="PF01966">
    <property type="entry name" value="HD"/>
    <property type="match status" value="1"/>
</dbReference>
<keyword evidence="13" id="KW-1185">Reference proteome</keyword>
<evidence type="ECO:0000256" key="5">
    <source>
        <dbReference type="ARBA" id="ARBA00022741"/>
    </source>
</evidence>
<dbReference type="RefSeq" id="WP_092232456.1">
    <property type="nucleotide sequence ID" value="NZ_FNLL01000004.1"/>
</dbReference>
<dbReference type="InterPro" id="IPR006474">
    <property type="entry name" value="Helicase_Cas3_CRISPR-ass_core"/>
</dbReference>
<dbReference type="Gene3D" id="3.40.50.300">
    <property type="entry name" value="P-loop containing nucleotide triphosphate hydrolases"/>
    <property type="match status" value="2"/>
</dbReference>
<name>A0A1H2FGD2_9BACT</name>
<dbReference type="InterPro" id="IPR050079">
    <property type="entry name" value="DEAD_box_RNA_helicase"/>
</dbReference>
<evidence type="ECO:0000256" key="8">
    <source>
        <dbReference type="ARBA" id="ARBA00022840"/>
    </source>
</evidence>
<dbReference type="GO" id="GO:0046872">
    <property type="term" value="F:metal ion binding"/>
    <property type="evidence" value="ECO:0007669"/>
    <property type="project" value="UniProtKB-KW"/>
</dbReference>
<evidence type="ECO:0000256" key="4">
    <source>
        <dbReference type="ARBA" id="ARBA00022723"/>
    </source>
</evidence>
<dbReference type="InterPro" id="IPR006483">
    <property type="entry name" value="CRISPR-assoc_Cas3_HD"/>
</dbReference>
<evidence type="ECO:0000256" key="6">
    <source>
        <dbReference type="ARBA" id="ARBA00022801"/>
    </source>
</evidence>
<feature type="domain" description="HD Cas3-type" evidence="11">
    <location>
        <begin position="11"/>
        <end position="192"/>
    </location>
</feature>
<dbReference type="InterPro" id="IPR006674">
    <property type="entry name" value="HD_domain"/>
</dbReference>
<dbReference type="PANTHER" id="PTHR47959">
    <property type="entry name" value="ATP-DEPENDENT RNA HELICASE RHLE-RELATED"/>
    <property type="match status" value="1"/>
</dbReference>
<comment type="similarity">
    <text evidence="10">Belongs to the DEAD box helicase family.</text>
</comment>
<dbReference type="InterPro" id="IPR011545">
    <property type="entry name" value="DEAD/DEAH_box_helicase_dom"/>
</dbReference>
<dbReference type="GO" id="GO:0003676">
    <property type="term" value="F:nucleic acid binding"/>
    <property type="evidence" value="ECO:0007669"/>
    <property type="project" value="InterPro"/>
</dbReference>
<dbReference type="GO" id="GO:0005524">
    <property type="term" value="F:ATP binding"/>
    <property type="evidence" value="ECO:0007669"/>
    <property type="project" value="UniProtKB-KW"/>
</dbReference>
<dbReference type="GO" id="GO:0003724">
    <property type="term" value="F:RNA helicase activity"/>
    <property type="evidence" value="ECO:0007669"/>
    <property type="project" value="TreeGrafter"/>
</dbReference>
<dbReference type="InterPro" id="IPR001650">
    <property type="entry name" value="Helicase_C-like"/>
</dbReference>
<evidence type="ECO:0000313" key="13">
    <source>
        <dbReference type="Proteomes" id="UP000199608"/>
    </source>
</evidence>
<dbReference type="NCBIfam" id="TIGR01587">
    <property type="entry name" value="cas3_core"/>
    <property type="match status" value="1"/>
</dbReference>
<reference evidence="13" key="1">
    <citation type="submission" date="2016-10" db="EMBL/GenBank/DDBJ databases">
        <authorList>
            <person name="Varghese N."/>
            <person name="Submissions S."/>
        </authorList>
    </citation>
    <scope>NUCLEOTIDE SEQUENCE [LARGE SCALE GENOMIC DNA]</scope>
    <source>
        <strain evidence="13">DSM 3384</strain>
    </source>
</reference>
<dbReference type="GO" id="GO:0016787">
    <property type="term" value="F:hydrolase activity"/>
    <property type="evidence" value="ECO:0007669"/>
    <property type="project" value="UniProtKB-KW"/>
</dbReference>
<evidence type="ECO:0000256" key="1">
    <source>
        <dbReference type="ARBA" id="ARBA00006847"/>
    </source>
</evidence>
<dbReference type="CDD" id="cd09641">
    <property type="entry name" value="Cas3''_I"/>
    <property type="match status" value="1"/>
</dbReference>
<evidence type="ECO:0000256" key="7">
    <source>
        <dbReference type="ARBA" id="ARBA00022806"/>
    </source>
</evidence>
<dbReference type="Pfam" id="PF22590">
    <property type="entry name" value="Cas3-like_C_2"/>
    <property type="match status" value="1"/>
</dbReference>